<dbReference type="InterPro" id="IPR036069">
    <property type="entry name" value="DUF34/NIF3_sf"/>
</dbReference>
<dbReference type="RefSeq" id="WP_406646256.1">
    <property type="nucleotide sequence ID" value="NZ_CP123584.1"/>
</dbReference>
<dbReference type="InterPro" id="IPR015867">
    <property type="entry name" value="N-reg_PII/ATP_PRibTrfase_C"/>
</dbReference>
<gene>
    <name evidence="2" type="ORF">QEZ52_19335</name>
</gene>
<name>A0ABZ2XRJ4_9RHOB</name>
<dbReference type="SUPFAM" id="SSF102705">
    <property type="entry name" value="NIF3 (NGG1p interacting factor 3)-like"/>
    <property type="match status" value="1"/>
</dbReference>
<sequence length="147" mass="16735">MHDLKSERFTVETGTHILVQVPQEAADRVLQAILSRDILPWGDYDQVSFTTQPGQQQFRSLPKGVNAPTDHAIKVACVELQVFTCARGANLEPILRAIYDVHPYEEPVIQLIDATRTRHNRGMDEDNPNRFWNGDPQEWVPAPHRGK</sequence>
<protein>
    <submittedName>
        <fullName evidence="2">Uncharacterized protein</fullName>
    </submittedName>
</protein>
<organism evidence="2 3">
    <name type="scientific">Aliisedimentitalea scapharcae</name>
    <dbReference type="NCBI Taxonomy" id="1524259"/>
    <lineage>
        <taxon>Bacteria</taxon>
        <taxon>Pseudomonadati</taxon>
        <taxon>Pseudomonadota</taxon>
        <taxon>Alphaproteobacteria</taxon>
        <taxon>Rhodobacterales</taxon>
        <taxon>Roseobacteraceae</taxon>
        <taxon>Aliisedimentitalea</taxon>
    </lineage>
</organism>
<proteinExistence type="predicted"/>
<accession>A0ABZ2XRJ4</accession>
<feature type="region of interest" description="Disordered" evidence="1">
    <location>
        <begin position="120"/>
        <end position="147"/>
    </location>
</feature>
<dbReference type="Gene3D" id="3.30.70.120">
    <property type="match status" value="1"/>
</dbReference>
<evidence type="ECO:0000256" key="1">
    <source>
        <dbReference type="SAM" id="MobiDB-lite"/>
    </source>
</evidence>
<reference evidence="2 3" key="1">
    <citation type="submission" date="2023-04" db="EMBL/GenBank/DDBJ databases">
        <title>Complete genome sequence of Alisedimentitalea scapharcae.</title>
        <authorList>
            <person name="Rong J.-C."/>
            <person name="Yi M.-L."/>
            <person name="Zhao Q."/>
        </authorList>
    </citation>
    <scope>NUCLEOTIDE SEQUENCE [LARGE SCALE GENOMIC DNA]</scope>
    <source>
        <strain evidence="2 3">KCTC 42119</strain>
    </source>
</reference>
<evidence type="ECO:0000313" key="3">
    <source>
        <dbReference type="Proteomes" id="UP001623232"/>
    </source>
</evidence>
<dbReference type="Proteomes" id="UP001623232">
    <property type="component" value="Chromosome"/>
</dbReference>
<dbReference type="EMBL" id="CP123584">
    <property type="protein sequence ID" value="WZK88726.1"/>
    <property type="molecule type" value="Genomic_DNA"/>
</dbReference>
<keyword evidence="3" id="KW-1185">Reference proteome</keyword>
<evidence type="ECO:0000313" key="2">
    <source>
        <dbReference type="EMBL" id="WZK88726.1"/>
    </source>
</evidence>